<evidence type="ECO:0000313" key="1">
    <source>
        <dbReference type="EMBL" id="GAF76893.1"/>
    </source>
</evidence>
<reference evidence="1" key="1">
    <citation type="journal article" date="2014" name="Front. Microbiol.">
        <title>High frequency of phylogenetically diverse reductive dehalogenase-homologous genes in deep subseafloor sedimentary metagenomes.</title>
        <authorList>
            <person name="Kawai M."/>
            <person name="Futagami T."/>
            <person name="Toyoda A."/>
            <person name="Takaki Y."/>
            <person name="Nishi S."/>
            <person name="Hori S."/>
            <person name="Arai W."/>
            <person name="Tsubouchi T."/>
            <person name="Morono Y."/>
            <person name="Uchiyama I."/>
            <person name="Ito T."/>
            <person name="Fujiyama A."/>
            <person name="Inagaki F."/>
            <person name="Takami H."/>
        </authorList>
    </citation>
    <scope>NUCLEOTIDE SEQUENCE</scope>
    <source>
        <strain evidence="1">Expedition CK06-06</strain>
    </source>
</reference>
<dbReference type="AlphaFoldDB" id="X0S772"/>
<sequence length="307" mass="35356">YKLVLDNTRGGWGFEKDAFYIVDKGKKLKMKTNVAGNLQILCEFGFNEAVLLTDVIEPLMQLFFLRRGFSFIHASTVSKENGYCFCAFPRTGKTNTVLALMQEGYDFMSDDLSIINKEGMVFPYPCPISVKPHNLNALPSLYDKIEGSDFKKKRISLQEWVVSHLAPYYKYARHIIPASWVSSLVDNKEKVYDIKLAGIGQPSKISKLFLLIREHDSKVKIKRIRNMEQLSTRLSASLLFEHVWSLQNYFIYLFAFPDKRCGLLENSQNLQKEIILGALSKTQCYQINIPENVPFNKSFAEYRDLID</sequence>
<comment type="caution">
    <text evidence="1">The sequence shown here is derived from an EMBL/GenBank/DDBJ whole genome shotgun (WGS) entry which is preliminary data.</text>
</comment>
<feature type="non-terminal residue" evidence="1">
    <location>
        <position position="1"/>
    </location>
</feature>
<proteinExistence type="predicted"/>
<organism evidence="1">
    <name type="scientific">marine sediment metagenome</name>
    <dbReference type="NCBI Taxonomy" id="412755"/>
    <lineage>
        <taxon>unclassified sequences</taxon>
        <taxon>metagenomes</taxon>
        <taxon>ecological metagenomes</taxon>
    </lineage>
</organism>
<gene>
    <name evidence="1" type="ORF">S01H1_05887</name>
</gene>
<dbReference type="EMBL" id="BARS01003056">
    <property type="protein sequence ID" value="GAF76893.1"/>
    <property type="molecule type" value="Genomic_DNA"/>
</dbReference>
<dbReference type="Gene3D" id="3.40.50.300">
    <property type="entry name" value="P-loop containing nucleotide triphosphate hydrolases"/>
    <property type="match status" value="1"/>
</dbReference>
<accession>X0S772</accession>
<protein>
    <recommendedName>
        <fullName evidence="2">HPr kinase/phosphorylase C-terminal domain-containing protein</fullName>
    </recommendedName>
</protein>
<evidence type="ECO:0008006" key="2">
    <source>
        <dbReference type="Google" id="ProtNLM"/>
    </source>
</evidence>
<dbReference type="InterPro" id="IPR027417">
    <property type="entry name" value="P-loop_NTPase"/>
</dbReference>
<name>X0S772_9ZZZZ</name>